<dbReference type="InterPro" id="IPR013249">
    <property type="entry name" value="RNA_pol_sigma70_r4_t2"/>
</dbReference>
<dbReference type="AlphaFoldDB" id="A0A3A8EX86"/>
<evidence type="ECO:0000259" key="5">
    <source>
        <dbReference type="Pfam" id="PF04542"/>
    </source>
</evidence>
<dbReference type="Gene3D" id="1.10.1740.10">
    <property type="match status" value="1"/>
</dbReference>
<keyword evidence="8" id="KW-1185">Reference proteome</keyword>
<feature type="domain" description="RNA polymerase sigma factor 70 region 4 type 2" evidence="6">
    <location>
        <begin position="111"/>
        <end position="163"/>
    </location>
</feature>
<dbReference type="Pfam" id="PF08281">
    <property type="entry name" value="Sigma70_r4_2"/>
    <property type="match status" value="1"/>
</dbReference>
<dbReference type="GO" id="GO:0016987">
    <property type="term" value="F:sigma factor activity"/>
    <property type="evidence" value="ECO:0007669"/>
    <property type="project" value="UniProtKB-KW"/>
</dbReference>
<evidence type="ECO:0000256" key="1">
    <source>
        <dbReference type="ARBA" id="ARBA00010641"/>
    </source>
</evidence>
<dbReference type="EMBL" id="RAXU01000003">
    <property type="protein sequence ID" value="RKG35320.1"/>
    <property type="molecule type" value="Genomic_DNA"/>
</dbReference>
<dbReference type="Proteomes" id="UP000269001">
    <property type="component" value="Unassembled WGS sequence"/>
</dbReference>
<comment type="caution">
    <text evidence="7">The sequence shown here is derived from an EMBL/GenBank/DDBJ whole genome shotgun (WGS) entry which is preliminary data.</text>
</comment>
<evidence type="ECO:0000256" key="3">
    <source>
        <dbReference type="ARBA" id="ARBA00023082"/>
    </source>
</evidence>
<dbReference type="PANTHER" id="PTHR43133:SF63">
    <property type="entry name" value="RNA POLYMERASE SIGMA FACTOR FECI-RELATED"/>
    <property type="match status" value="1"/>
</dbReference>
<evidence type="ECO:0000313" key="7">
    <source>
        <dbReference type="EMBL" id="RKG35320.1"/>
    </source>
</evidence>
<dbReference type="PANTHER" id="PTHR43133">
    <property type="entry name" value="RNA POLYMERASE ECF-TYPE SIGMA FACTO"/>
    <property type="match status" value="1"/>
</dbReference>
<evidence type="ECO:0000313" key="8">
    <source>
        <dbReference type="Proteomes" id="UP000269001"/>
    </source>
</evidence>
<keyword evidence="4" id="KW-0804">Transcription</keyword>
<organism evidence="7 8">
    <name type="scientific">Acinetobacter guerrae</name>
    <dbReference type="NCBI Taxonomy" id="1843371"/>
    <lineage>
        <taxon>Bacteria</taxon>
        <taxon>Pseudomonadati</taxon>
        <taxon>Pseudomonadota</taxon>
        <taxon>Gammaproteobacteria</taxon>
        <taxon>Moraxellales</taxon>
        <taxon>Moraxellaceae</taxon>
        <taxon>Acinetobacter</taxon>
    </lineage>
</organism>
<sequence length="171" mass="19789">MTANQQIITHYIAELYKVHYSWLYGWLYKKLGSAENAEDVLQDTFTKLIRSQGLLDIQQPKAYLTTTAKRILIDRARHQKIEQAYLEYLTQQNLSYDISPEQTVLAIDILNKLAQVLDGLPERQQLAFLMHYIDDLSLVEIAKQLNVTSKTIHHDLVKTLSHCYAVLKSDL</sequence>
<evidence type="ECO:0000256" key="2">
    <source>
        <dbReference type="ARBA" id="ARBA00023015"/>
    </source>
</evidence>
<dbReference type="CDD" id="cd06171">
    <property type="entry name" value="Sigma70_r4"/>
    <property type="match status" value="1"/>
</dbReference>
<reference evidence="7 8" key="1">
    <citation type="submission" date="2018-09" db="EMBL/GenBank/DDBJ databases">
        <title>The draft genome of Acinetobacter spp. strains.</title>
        <authorList>
            <person name="Qin J."/>
            <person name="Feng Y."/>
            <person name="Zong Z."/>
        </authorList>
    </citation>
    <scope>NUCLEOTIDE SEQUENCE [LARGE SCALE GENOMIC DNA]</scope>
    <source>
        <strain evidence="7 8">WCHAc060096</strain>
    </source>
</reference>
<dbReference type="NCBIfam" id="TIGR02937">
    <property type="entry name" value="sigma70-ECF"/>
    <property type="match status" value="1"/>
</dbReference>
<dbReference type="InterPro" id="IPR036388">
    <property type="entry name" value="WH-like_DNA-bd_sf"/>
</dbReference>
<evidence type="ECO:0000256" key="4">
    <source>
        <dbReference type="ARBA" id="ARBA00023163"/>
    </source>
</evidence>
<dbReference type="RefSeq" id="WP_005004401.1">
    <property type="nucleotide sequence ID" value="NZ_BKYM01000006.1"/>
</dbReference>
<dbReference type="SUPFAM" id="SSF88659">
    <property type="entry name" value="Sigma3 and sigma4 domains of RNA polymerase sigma factors"/>
    <property type="match status" value="1"/>
</dbReference>
<feature type="domain" description="RNA polymerase sigma-70 region 2" evidence="5">
    <location>
        <begin position="15"/>
        <end position="80"/>
    </location>
</feature>
<protein>
    <submittedName>
        <fullName evidence="7">Sigma-70 family RNA polymerase sigma factor</fullName>
    </submittedName>
</protein>
<dbReference type="OrthoDB" id="9797134at2"/>
<dbReference type="GO" id="GO:0006352">
    <property type="term" value="P:DNA-templated transcription initiation"/>
    <property type="evidence" value="ECO:0007669"/>
    <property type="project" value="InterPro"/>
</dbReference>
<keyword evidence="3" id="KW-0731">Sigma factor</keyword>
<dbReference type="InterPro" id="IPR013325">
    <property type="entry name" value="RNA_pol_sigma_r2"/>
</dbReference>
<evidence type="ECO:0000259" key="6">
    <source>
        <dbReference type="Pfam" id="PF08281"/>
    </source>
</evidence>
<gene>
    <name evidence="7" type="ORF">D7V21_03195</name>
</gene>
<dbReference type="Pfam" id="PF04542">
    <property type="entry name" value="Sigma70_r2"/>
    <property type="match status" value="1"/>
</dbReference>
<dbReference type="GO" id="GO:0003677">
    <property type="term" value="F:DNA binding"/>
    <property type="evidence" value="ECO:0007669"/>
    <property type="project" value="InterPro"/>
</dbReference>
<dbReference type="InterPro" id="IPR007627">
    <property type="entry name" value="RNA_pol_sigma70_r2"/>
</dbReference>
<dbReference type="InterPro" id="IPR014284">
    <property type="entry name" value="RNA_pol_sigma-70_dom"/>
</dbReference>
<dbReference type="InterPro" id="IPR013324">
    <property type="entry name" value="RNA_pol_sigma_r3/r4-like"/>
</dbReference>
<proteinExistence type="inferred from homology"/>
<keyword evidence="2" id="KW-0805">Transcription regulation</keyword>
<name>A0A3A8EX86_9GAMM</name>
<dbReference type="InterPro" id="IPR039425">
    <property type="entry name" value="RNA_pol_sigma-70-like"/>
</dbReference>
<dbReference type="SUPFAM" id="SSF88946">
    <property type="entry name" value="Sigma2 domain of RNA polymerase sigma factors"/>
    <property type="match status" value="1"/>
</dbReference>
<comment type="similarity">
    <text evidence="1">Belongs to the sigma-70 factor family. ECF subfamily.</text>
</comment>
<dbReference type="Gene3D" id="1.10.10.10">
    <property type="entry name" value="Winged helix-like DNA-binding domain superfamily/Winged helix DNA-binding domain"/>
    <property type="match status" value="1"/>
</dbReference>
<accession>A0A3A8EX86</accession>